<evidence type="ECO:0000313" key="1">
    <source>
        <dbReference type="EMBL" id="MPC33560.1"/>
    </source>
</evidence>
<protein>
    <submittedName>
        <fullName evidence="1">Uncharacterized protein</fullName>
    </submittedName>
</protein>
<proteinExistence type="predicted"/>
<dbReference type="EMBL" id="VSRR010002859">
    <property type="protein sequence ID" value="MPC33560.1"/>
    <property type="molecule type" value="Genomic_DNA"/>
</dbReference>
<gene>
    <name evidence="1" type="ORF">E2C01_026916</name>
</gene>
<evidence type="ECO:0000313" key="2">
    <source>
        <dbReference type="Proteomes" id="UP000324222"/>
    </source>
</evidence>
<comment type="caution">
    <text evidence="1">The sequence shown here is derived from an EMBL/GenBank/DDBJ whole genome shotgun (WGS) entry which is preliminary data.</text>
</comment>
<name>A0A5B7EGK1_PORTR</name>
<organism evidence="1 2">
    <name type="scientific">Portunus trituberculatus</name>
    <name type="common">Swimming crab</name>
    <name type="synonym">Neptunus trituberculatus</name>
    <dbReference type="NCBI Taxonomy" id="210409"/>
    <lineage>
        <taxon>Eukaryota</taxon>
        <taxon>Metazoa</taxon>
        <taxon>Ecdysozoa</taxon>
        <taxon>Arthropoda</taxon>
        <taxon>Crustacea</taxon>
        <taxon>Multicrustacea</taxon>
        <taxon>Malacostraca</taxon>
        <taxon>Eumalacostraca</taxon>
        <taxon>Eucarida</taxon>
        <taxon>Decapoda</taxon>
        <taxon>Pleocyemata</taxon>
        <taxon>Brachyura</taxon>
        <taxon>Eubrachyura</taxon>
        <taxon>Portunoidea</taxon>
        <taxon>Portunidae</taxon>
        <taxon>Portuninae</taxon>
        <taxon>Portunus</taxon>
    </lineage>
</organism>
<dbReference type="AlphaFoldDB" id="A0A5B7EGK1"/>
<accession>A0A5B7EGK1</accession>
<sequence length="74" mass="8642">MYTASSIVYFFELFRVTLRLTALVILWPRLQHTFFHSCSQRTAAYSQQPRSLHLTLTRPSQVDITAQETENPPE</sequence>
<reference evidence="1 2" key="1">
    <citation type="submission" date="2019-05" db="EMBL/GenBank/DDBJ databases">
        <title>Another draft genome of Portunus trituberculatus and its Hox gene families provides insights of decapod evolution.</title>
        <authorList>
            <person name="Jeong J.-H."/>
            <person name="Song I."/>
            <person name="Kim S."/>
            <person name="Choi T."/>
            <person name="Kim D."/>
            <person name="Ryu S."/>
            <person name="Kim W."/>
        </authorList>
    </citation>
    <scope>NUCLEOTIDE SEQUENCE [LARGE SCALE GENOMIC DNA]</scope>
    <source>
        <tissue evidence="1">Muscle</tissue>
    </source>
</reference>
<dbReference type="Proteomes" id="UP000324222">
    <property type="component" value="Unassembled WGS sequence"/>
</dbReference>
<keyword evidence="2" id="KW-1185">Reference proteome</keyword>